<dbReference type="GO" id="GO:0005524">
    <property type="term" value="F:ATP binding"/>
    <property type="evidence" value="ECO:0007669"/>
    <property type="project" value="UniProtKB-KW"/>
</dbReference>
<feature type="non-terminal residue" evidence="7">
    <location>
        <position position="1"/>
    </location>
</feature>
<dbReference type="GO" id="GO:0003676">
    <property type="term" value="F:nucleic acid binding"/>
    <property type="evidence" value="ECO:0007669"/>
    <property type="project" value="InterPro"/>
</dbReference>
<evidence type="ECO:0000256" key="2">
    <source>
        <dbReference type="ARBA" id="ARBA00022801"/>
    </source>
</evidence>
<dbReference type="InterPro" id="IPR027417">
    <property type="entry name" value="P-loop_NTPase"/>
</dbReference>
<keyword evidence="1" id="KW-0547">Nucleotide-binding</keyword>
<dbReference type="AlphaFoldDB" id="X7XRQ8"/>
<feature type="region of interest" description="Disordered" evidence="5">
    <location>
        <begin position="134"/>
        <end position="174"/>
    </location>
</feature>
<dbReference type="PANTHER" id="PTHR12131">
    <property type="entry name" value="ATP-DEPENDENT RNA AND DNA HELICASE"/>
    <property type="match status" value="1"/>
</dbReference>
<accession>X7XRQ8</accession>
<sequence>YGRDQIGLLTGDLSVNANAPVVVMTTEVLRNMLYADSPALQGLSHVVMDEVHFLADRMRGPVWEEVILQLPEEVRVVSLSATVSNAEEFGGWMQTVRGDTTVVVDEHRPVPLWQHILVGQAPVRPVRLRRRRRTASCQPGLGASHSASPRGRPDVGLAAAPAGGRGGQGRSRFYRPLPRPEVIAKLDSEGLLPAITFVFSRAGCDAAVQQCLRSPLRLTGEDERARIAEVIDHRCGDLADADLAVLGYYEWREGLQRGSGRPPRRNAAGIPAHRRGAFRRRPDQGGVCHRNVGAGHQHAGPPPWCSSGW</sequence>
<dbReference type="GO" id="GO:0004386">
    <property type="term" value="F:helicase activity"/>
    <property type="evidence" value="ECO:0007669"/>
    <property type="project" value="UniProtKB-KW"/>
</dbReference>
<comment type="caution">
    <text evidence="7">The sequence shown here is derived from an EMBL/GenBank/DDBJ whole genome shotgun (WGS) entry which is preliminary data.</text>
</comment>
<evidence type="ECO:0000313" key="8">
    <source>
        <dbReference type="Proteomes" id="UP000020561"/>
    </source>
</evidence>
<evidence type="ECO:0000256" key="1">
    <source>
        <dbReference type="ARBA" id="ARBA00022741"/>
    </source>
</evidence>
<feature type="region of interest" description="Disordered" evidence="5">
    <location>
        <begin position="256"/>
        <end position="283"/>
    </location>
</feature>
<name>X7XRQ8_MYCKA</name>
<dbReference type="PROSITE" id="PS51192">
    <property type="entry name" value="HELICASE_ATP_BIND_1"/>
    <property type="match status" value="1"/>
</dbReference>
<dbReference type="PANTHER" id="PTHR12131:SF1">
    <property type="entry name" value="ATP-DEPENDENT RNA HELICASE SUPV3L1, MITOCHONDRIAL-RELATED"/>
    <property type="match status" value="1"/>
</dbReference>
<reference evidence="7 8" key="1">
    <citation type="submission" date="2013-12" db="EMBL/GenBank/DDBJ databases">
        <authorList>
            <person name="Brown-Elliot B."/>
            <person name="Wallace R."/>
            <person name="Lenaerts A."/>
            <person name="Ordway D."/>
            <person name="DeGroote M.A."/>
            <person name="Parker T."/>
            <person name="Sizemore C."/>
            <person name="Tallon L.J."/>
            <person name="Sadzewicz L.K."/>
            <person name="Sengamalay N."/>
            <person name="Fraser C.M."/>
            <person name="Hine E."/>
            <person name="Shefchek K.A."/>
            <person name="Das S.P."/>
            <person name="Tettelin H."/>
        </authorList>
    </citation>
    <scope>NUCLEOTIDE SEQUENCE [LARGE SCALE GENOMIC DNA]</scope>
    <source>
        <strain evidence="7 8">662</strain>
    </source>
</reference>
<evidence type="ECO:0000256" key="3">
    <source>
        <dbReference type="ARBA" id="ARBA00022806"/>
    </source>
</evidence>
<dbReference type="GO" id="GO:0016787">
    <property type="term" value="F:hydrolase activity"/>
    <property type="evidence" value="ECO:0007669"/>
    <property type="project" value="UniProtKB-KW"/>
</dbReference>
<dbReference type="SUPFAM" id="SSF52540">
    <property type="entry name" value="P-loop containing nucleoside triphosphate hydrolases"/>
    <property type="match status" value="1"/>
</dbReference>
<dbReference type="InterPro" id="IPR014001">
    <property type="entry name" value="Helicase_ATP-bd"/>
</dbReference>
<dbReference type="GO" id="GO:0055087">
    <property type="term" value="C:Ski complex"/>
    <property type="evidence" value="ECO:0007669"/>
    <property type="project" value="TreeGrafter"/>
</dbReference>
<organism evidence="7 8">
    <name type="scientific">Mycobacterium kansasii 662</name>
    <dbReference type="NCBI Taxonomy" id="1299326"/>
    <lineage>
        <taxon>Bacteria</taxon>
        <taxon>Bacillati</taxon>
        <taxon>Actinomycetota</taxon>
        <taxon>Actinomycetes</taxon>
        <taxon>Mycobacteriales</taxon>
        <taxon>Mycobacteriaceae</taxon>
        <taxon>Mycobacterium</taxon>
    </lineage>
</organism>
<feature type="domain" description="Helicase ATP-binding" evidence="6">
    <location>
        <begin position="1"/>
        <end position="101"/>
    </location>
</feature>
<evidence type="ECO:0000313" key="7">
    <source>
        <dbReference type="EMBL" id="ETZ96819.1"/>
    </source>
</evidence>
<evidence type="ECO:0000256" key="4">
    <source>
        <dbReference type="ARBA" id="ARBA00022840"/>
    </source>
</evidence>
<dbReference type="PATRIC" id="fig|1299326.3.peg.6606"/>
<gene>
    <name evidence="7" type="ORF">I545_6882</name>
</gene>
<dbReference type="Proteomes" id="UP000020561">
    <property type="component" value="Unassembled WGS sequence"/>
</dbReference>
<proteinExistence type="predicted"/>
<keyword evidence="4" id="KW-0067">ATP-binding</keyword>
<dbReference type="InterPro" id="IPR011545">
    <property type="entry name" value="DEAD/DEAH_box_helicase_dom"/>
</dbReference>
<dbReference type="Gene3D" id="3.40.50.300">
    <property type="entry name" value="P-loop containing nucleotide triphosphate hydrolases"/>
    <property type="match status" value="2"/>
</dbReference>
<dbReference type="GO" id="GO:0070478">
    <property type="term" value="P:nuclear-transcribed mRNA catabolic process, 3'-5' exonucleolytic nonsense-mediated decay"/>
    <property type="evidence" value="ECO:0007669"/>
    <property type="project" value="TreeGrafter"/>
</dbReference>
<dbReference type="Pfam" id="PF00270">
    <property type="entry name" value="DEAD"/>
    <property type="match status" value="1"/>
</dbReference>
<protein>
    <submittedName>
        <fullName evidence="7">DEAD/DEAH box helicase family protein</fullName>
    </submittedName>
</protein>
<keyword evidence="2" id="KW-0378">Hydrolase</keyword>
<dbReference type="InterPro" id="IPR050699">
    <property type="entry name" value="RNA-DNA_Helicase"/>
</dbReference>
<dbReference type="EMBL" id="JAOA01000037">
    <property type="protein sequence ID" value="ETZ96819.1"/>
    <property type="molecule type" value="Genomic_DNA"/>
</dbReference>
<keyword evidence="3 7" id="KW-0347">Helicase</keyword>
<evidence type="ECO:0000256" key="5">
    <source>
        <dbReference type="SAM" id="MobiDB-lite"/>
    </source>
</evidence>
<evidence type="ECO:0000259" key="6">
    <source>
        <dbReference type="PROSITE" id="PS51192"/>
    </source>
</evidence>